<dbReference type="RefSeq" id="XP_002781542.1">
    <property type="nucleotide sequence ID" value="XM_002781496.1"/>
</dbReference>
<keyword evidence="5 7" id="KW-1133">Transmembrane helix</keyword>
<dbReference type="GO" id="GO:0005337">
    <property type="term" value="F:nucleoside transmembrane transporter activity"/>
    <property type="evidence" value="ECO:0007669"/>
    <property type="project" value="InterPro"/>
</dbReference>
<reference evidence="9 10" key="1">
    <citation type="submission" date="2008-07" db="EMBL/GenBank/DDBJ databases">
        <authorList>
            <person name="El-Sayed N."/>
            <person name="Caler E."/>
            <person name="Inman J."/>
            <person name="Amedeo P."/>
            <person name="Hass B."/>
            <person name="Wortman J."/>
        </authorList>
    </citation>
    <scope>NUCLEOTIDE SEQUENCE [LARGE SCALE GENOMIC DNA]</scope>
    <source>
        <strain evidence="9">ATCC 50983</strain>
        <strain evidence="10">ATCC 50983 / TXsc</strain>
    </source>
</reference>
<dbReference type="GeneID" id="9041353"/>
<accession>C5KL08</accession>
<keyword evidence="6 7" id="KW-0472">Membrane</keyword>
<name>C5KL08_PERM5</name>
<protein>
    <recommendedName>
        <fullName evidence="11">Nucleoside transporter</fullName>
    </recommendedName>
</protein>
<dbReference type="GO" id="GO:0016020">
    <property type="term" value="C:membrane"/>
    <property type="evidence" value="ECO:0007669"/>
    <property type="project" value="UniProtKB-SubCell"/>
</dbReference>
<proteinExistence type="inferred from homology"/>
<keyword evidence="10" id="KW-1185">Reference proteome</keyword>
<comment type="similarity">
    <text evidence="2">Belongs to the SLC29A/ENT transporter (TC 2.A.57) family.</text>
</comment>
<evidence type="ECO:0000256" key="5">
    <source>
        <dbReference type="ARBA" id="ARBA00022989"/>
    </source>
</evidence>
<evidence type="ECO:0000313" key="9">
    <source>
        <dbReference type="EMBL" id="EER14816.1"/>
    </source>
</evidence>
<dbReference type="InParanoid" id="C5KL08"/>
<feature type="transmembrane region" description="Helical" evidence="7">
    <location>
        <begin position="33"/>
        <end position="59"/>
    </location>
</feature>
<evidence type="ECO:0000256" key="7">
    <source>
        <dbReference type="SAM" id="Phobius"/>
    </source>
</evidence>
<keyword evidence="4 7" id="KW-0812">Transmembrane</keyword>
<dbReference type="Proteomes" id="UP000007800">
    <property type="component" value="Unassembled WGS sequence"/>
</dbReference>
<evidence type="ECO:0000313" key="8">
    <source>
        <dbReference type="EMBL" id="EER13337.1"/>
    </source>
</evidence>
<dbReference type="AlphaFoldDB" id="C5KL08"/>
<evidence type="ECO:0008006" key="11">
    <source>
        <dbReference type="Google" id="ProtNLM"/>
    </source>
</evidence>
<dbReference type="RefSeq" id="XP_002783020.1">
    <property type="nucleotide sequence ID" value="XM_002782974.1"/>
</dbReference>
<evidence type="ECO:0000313" key="10">
    <source>
        <dbReference type="Proteomes" id="UP000007800"/>
    </source>
</evidence>
<evidence type="ECO:0000256" key="1">
    <source>
        <dbReference type="ARBA" id="ARBA00004141"/>
    </source>
</evidence>
<dbReference type="OrthoDB" id="10261753at2759"/>
<gene>
    <name evidence="8" type="ORF">Pmar_PMAR007143</name>
    <name evidence="9" type="ORF">Pmar_PMAR009410</name>
</gene>
<dbReference type="EMBL" id="GG675296">
    <property type="protein sequence ID" value="EER13337.1"/>
    <property type="molecule type" value="Genomic_DNA"/>
</dbReference>
<evidence type="ECO:0000256" key="2">
    <source>
        <dbReference type="ARBA" id="ARBA00007965"/>
    </source>
</evidence>
<evidence type="ECO:0000256" key="6">
    <source>
        <dbReference type="ARBA" id="ARBA00023136"/>
    </source>
</evidence>
<comment type="subcellular location">
    <subcellularLocation>
        <location evidence="1">Membrane</location>
        <topology evidence="1">Multi-pass membrane protein</topology>
    </subcellularLocation>
</comment>
<sequence length="62" mass="6465">MALIAITNGFGITLAMAYGPQRVSQDKAEQEVAGYTMGFALINGIFIGSLFGLLVNVALGQT</sequence>
<dbReference type="EMBL" id="GG673906">
    <property type="protein sequence ID" value="EER14816.1"/>
    <property type="molecule type" value="Genomic_DNA"/>
</dbReference>
<evidence type="ECO:0000256" key="4">
    <source>
        <dbReference type="ARBA" id="ARBA00022692"/>
    </source>
</evidence>
<keyword evidence="3" id="KW-0813">Transport</keyword>
<dbReference type="GeneID" id="9061593"/>
<dbReference type="Pfam" id="PF01733">
    <property type="entry name" value="Nucleoside_tran"/>
    <property type="match status" value="1"/>
</dbReference>
<evidence type="ECO:0000256" key="3">
    <source>
        <dbReference type="ARBA" id="ARBA00022448"/>
    </source>
</evidence>
<dbReference type="InterPro" id="IPR002259">
    <property type="entry name" value="Eqnu_transpt"/>
</dbReference>
<organism evidence="10">
    <name type="scientific">Perkinsus marinus (strain ATCC 50983 / TXsc)</name>
    <dbReference type="NCBI Taxonomy" id="423536"/>
    <lineage>
        <taxon>Eukaryota</taxon>
        <taxon>Sar</taxon>
        <taxon>Alveolata</taxon>
        <taxon>Perkinsozoa</taxon>
        <taxon>Perkinsea</taxon>
        <taxon>Perkinsida</taxon>
        <taxon>Perkinsidae</taxon>
        <taxon>Perkinsus</taxon>
    </lineage>
</organism>